<accession>A0A3N0AWG2</accession>
<dbReference type="EMBL" id="QICA01000003">
    <property type="protein sequence ID" value="RNL39217.1"/>
    <property type="molecule type" value="Genomic_DNA"/>
</dbReference>
<name>A0A3N0AWG2_9ACTN</name>
<comment type="caution">
    <text evidence="1">The sequence shown here is derived from an EMBL/GenBank/DDBJ whole genome shotgun (WGS) entry which is preliminary data.</text>
</comment>
<evidence type="ECO:0000313" key="1">
    <source>
        <dbReference type="EMBL" id="RNL39217.1"/>
    </source>
</evidence>
<reference evidence="1 2" key="1">
    <citation type="journal article" date="2019" name="Microbiol. Resour. Announc.">
        <title>Draft Genome Sequences of Type Strains of Gordonibacter faecihominis, Paraeggerthella hongkongensis, Parvibacter caecicola,Slackia equolifaciens, Slackia faecicanis, and Slackia isoflavoniconvertens.</title>
        <authorList>
            <person name="Danylec N."/>
            <person name="Stoll D.A."/>
            <person name="Dotsch A."/>
            <person name="Huch M."/>
        </authorList>
    </citation>
    <scope>NUCLEOTIDE SEQUENCE [LARGE SCALE GENOMIC DNA]</scope>
    <source>
        <strain evidence="1 2">DSM 18785</strain>
    </source>
</reference>
<dbReference type="AlphaFoldDB" id="A0A3N0AWG2"/>
<keyword evidence="2" id="KW-1185">Reference proteome</keyword>
<proteinExistence type="predicted"/>
<gene>
    <name evidence="1" type="ORF">DMP10_02170</name>
</gene>
<sequence>MAREEKVWEYAMDAGFTPLEDRCIIVKGAAGDLSEKIVRFFETWDMAVLQMCENELILLPFESFWGTLERDVSLVIPYADIESVKLIDDLLNVVIDIETSTGGVRLTTQQKELSDLRLSGIYATQYAGGYKNWHAENVKPTLQALSELGCKASCE</sequence>
<protein>
    <submittedName>
        <fullName evidence="1">Uncharacterized protein</fullName>
    </submittedName>
</protein>
<dbReference type="Proteomes" id="UP000278327">
    <property type="component" value="Unassembled WGS sequence"/>
</dbReference>
<dbReference type="RefSeq" id="WP_117284861.1">
    <property type="nucleotide sequence ID" value="NZ_JAMTCE010000016.1"/>
</dbReference>
<organism evidence="1 2">
    <name type="scientific">Adlercreutzia equolifaciens subsp. celatus DSM 18785</name>
    <dbReference type="NCBI Taxonomy" id="1121021"/>
    <lineage>
        <taxon>Bacteria</taxon>
        <taxon>Bacillati</taxon>
        <taxon>Actinomycetota</taxon>
        <taxon>Coriobacteriia</taxon>
        <taxon>Eggerthellales</taxon>
        <taxon>Eggerthellaceae</taxon>
        <taxon>Adlercreutzia</taxon>
    </lineage>
</organism>
<evidence type="ECO:0000313" key="2">
    <source>
        <dbReference type="Proteomes" id="UP000278327"/>
    </source>
</evidence>